<dbReference type="InterPro" id="IPR055437">
    <property type="entry name" value="TMEM131L_Ig_5"/>
</dbReference>
<dbReference type="InterPro" id="IPR055435">
    <property type="entry name" value="Ig_TMEM131L_3"/>
</dbReference>
<evidence type="ECO:0000259" key="12">
    <source>
        <dbReference type="Pfam" id="PF24499"/>
    </source>
</evidence>
<evidence type="ECO:0000256" key="2">
    <source>
        <dbReference type="ARBA" id="ARBA00006682"/>
    </source>
</evidence>
<feature type="compositionally biased region" description="Basic and acidic residues" evidence="7">
    <location>
        <begin position="1286"/>
        <end position="1295"/>
    </location>
</feature>
<evidence type="ECO:0000256" key="1">
    <source>
        <dbReference type="ARBA" id="ARBA00004479"/>
    </source>
</evidence>
<dbReference type="EMBL" id="ACPB03002828">
    <property type="status" value="NOT_ANNOTATED_CDS"/>
    <property type="molecule type" value="Genomic_DNA"/>
</dbReference>
<feature type="domain" description="TMEM131L fourth Ig-like" evidence="12">
    <location>
        <begin position="788"/>
        <end position="925"/>
    </location>
</feature>
<dbReference type="InterPro" id="IPR055436">
    <property type="entry name" value="Ig_TMEM131L_4"/>
</dbReference>
<feature type="region of interest" description="Disordered" evidence="7">
    <location>
        <begin position="1245"/>
        <end position="1325"/>
    </location>
</feature>
<accession>A0ABL0EJZ9</accession>
<dbReference type="GeneID" id="141459427"/>
<feature type="domain" description="Transmembrane protein 131-like N-terminal" evidence="9">
    <location>
        <begin position="78"/>
        <end position="160"/>
    </location>
</feature>
<feature type="region of interest" description="Disordered" evidence="7">
    <location>
        <begin position="1696"/>
        <end position="1718"/>
    </location>
</feature>
<dbReference type="Pfam" id="PF24499">
    <property type="entry name" value="Ig_TMEM131L_4"/>
    <property type="match status" value="1"/>
</dbReference>
<keyword evidence="15" id="KW-1185">Reference proteome</keyword>
<dbReference type="PANTHER" id="PTHR22050:SF0">
    <property type="entry name" value="TRANSMEMBRANE PROTEIN 131 HOMOLOG"/>
    <property type="match status" value="1"/>
</dbReference>
<evidence type="ECO:0000259" key="10">
    <source>
        <dbReference type="Pfam" id="PF24495"/>
    </source>
</evidence>
<dbReference type="Proteomes" id="UP000015103">
    <property type="component" value="Unassembled WGS sequence"/>
</dbReference>
<feature type="domain" description="TMEM131 second Ig-like" evidence="10">
    <location>
        <begin position="177"/>
        <end position="266"/>
    </location>
</feature>
<keyword evidence="6 8" id="KW-0472">Membrane</keyword>
<evidence type="ECO:0000313" key="15">
    <source>
        <dbReference type="Proteomes" id="UP000015103"/>
    </source>
</evidence>
<feature type="region of interest" description="Disordered" evidence="7">
    <location>
        <begin position="1516"/>
        <end position="1543"/>
    </location>
</feature>
<dbReference type="PANTHER" id="PTHR22050">
    <property type="entry name" value="RW1 PROTEIN HOMOLOG"/>
    <property type="match status" value="1"/>
</dbReference>
<dbReference type="Pfam" id="PF12371">
    <property type="entry name" value="TMEM131_like_N"/>
    <property type="match status" value="1"/>
</dbReference>
<dbReference type="InterPro" id="IPR056311">
    <property type="entry name" value="TMEM131_Ig_2"/>
</dbReference>
<dbReference type="EnsemblMetazoa" id="RPRC017855.R168">
    <property type="protein sequence ID" value="RPRC017855.P168"/>
    <property type="gene ID" value="RPRC017855"/>
</dbReference>
<keyword evidence="4" id="KW-0732">Signal</keyword>
<dbReference type="Gene3D" id="2.60.40.10">
    <property type="entry name" value="Immunoglobulins"/>
    <property type="match status" value="1"/>
</dbReference>
<keyword evidence="5 8" id="KW-1133">Transmembrane helix</keyword>
<evidence type="ECO:0000256" key="5">
    <source>
        <dbReference type="ARBA" id="ARBA00022989"/>
    </source>
</evidence>
<dbReference type="RefSeq" id="XP_073994609.1">
    <property type="nucleotide sequence ID" value="XM_074138508.1"/>
</dbReference>
<feature type="transmembrane region" description="Helical" evidence="8">
    <location>
        <begin position="1073"/>
        <end position="1095"/>
    </location>
</feature>
<feature type="compositionally biased region" description="Basic and acidic residues" evidence="7">
    <location>
        <begin position="1256"/>
        <end position="1273"/>
    </location>
</feature>
<comment type="similarity">
    <text evidence="2">Belongs to the TMEM131 family.</text>
</comment>
<feature type="region of interest" description="Disordered" evidence="7">
    <location>
        <begin position="1436"/>
        <end position="1493"/>
    </location>
</feature>
<feature type="domain" description="TMEM131L third Ig-like" evidence="11">
    <location>
        <begin position="413"/>
        <end position="498"/>
    </location>
</feature>
<evidence type="ECO:0000313" key="14">
    <source>
        <dbReference type="EnsemblMetazoa" id="RPRC017855.P168"/>
    </source>
</evidence>
<evidence type="ECO:0000256" key="3">
    <source>
        <dbReference type="ARBA" id="ARBA00022692"/>
    </source>
</evidence>
<proteinExistence type="inferred from homology"/>
<dbReference type="InterPro" id="IPR039877">
    <property type="entry name" value="TMEM131-like"/>
</dbReference>
<dbReference type="InterPro" id="IPR022113">
    <property type="entry name" value="TMEM131L_N"/>
</dbReference>
<dbReference type="EMBL" id="ACPB03002827">
    <property type="status" value="NOT_ANNOTATED_CDS"/>
    <property type="molecule type" value="Genomic_DNA"/>
</dbReference>
<evidence type="ECO:0000256" key="6">
    <source>
        <dbReference type="ARBA" id="ARBA00023136"/>
    </source>
</evidence>
<dbReference type="InterPro" id="IPR013783">
    <property type="entry name" value="Ig-like_fold"/>
</dbReference>
<dbReference type="Pfam" id="PF24498">
    <property type="entry name" value="Ig_TMEM131L_3"/>
    <property type="match status" value="1"/>
</dbReference>
<comment type="subcellular location">
    <subcellularLocation>
        <location evidence="1">Membrane</location>
        <topology evidence="1">Single-pass type I membrane protein</topology>
    </subcellularLocation>
</comment>
<protein>
    <recommendedName>
        <fullName evidence="16">Transmembrane protein 131-like N-terminal domain-containing protein</fullName>
    </recommendedName>
</protein>
<reference evidence="14" key="1">
    <citation type="submission" date="2025-05" db="UniProtKB">
        <authorList>
            <consortium name="EnsemblMetazoa"/>
        </authorList>
    </citation>
    <scope>IDENTIFICATION</scope>
</reference>
<keyword evidence="3 8" id="KW-0812">Transmembrane</keyword>
<organism evidence="14 15">
    <name type="scientific">Rhodnius prolixus</name>
    <name type="common">Triatomid bug</name>
    <dbReference type="NCBI Taxonomy" id="13249"/>
    <lineage>
        <taxon>Eukaryota</taxon>
        <taxon>Metazoa</taxon>
        <taxon>Ecdysozoa</taxon>
        <taxon>Arthropoda</taxon>
        <taxon>Hexapoda</taxon>
        <taxon>Insecta</taxon>
        <taxon>Pterygota</taxon>
        <taxon>Neoptera</taxon>
        <taxon>Paraneoptera</taxon>
        <taxon>Hemiptera</taxon>
        <taxon>Heteroptera</taxon>
        <taxon>Panheteroptera</taxon>
        <taxon>Cimicomorpha</taxon>
        <taxon>Reduviidae</taxon>
        <taxon>Triatominae</taxon>
        <taxon>Rhodnius</taxon>
    </lineage>
</organism>
<feature type="domain" description="TMEM131L fifth Ig-like" evidence="13">
    <location>
        <begin position="978"/>
        <end position="1041"/>
    </location>
</feature>
<name>A0ABL0EJZ9_RHOPR</name>
<feature type="compositionally biased region" description="Basic and acidic residues" evidence="7">
    <location>
        <begin position="1445"/>
        <end position="1457"/>
    </location>
</feature>
<feature type="region of interest" description="Disordered" evidence="7">
    <location>
        <begin position="1133"/>
        <end position="1164"/>
    </location>
</feature>
<evidence type="ECO:0000259" key="13">
    <source>
        <dbReference type="Pfam" id="PF24501"/>
    </source>
</evidence>
<dbReference type="Pfam" id="PF24501">
    <property type="entry name" value="Ig_TMEM131L_5"/>
    <property type="match status" value="1"/>
</dbReference>
<evidence type="ECO:0008006" key="16">
    <source>
        <dbReference type="Google" id="ProtNLM"/>
    </source>
</evidence>
<evidence type="ECO:0000256" key="8">
    <source>
        <dbReference type="SAM" id="Phobius"/>
    </source>
</evidence>
<feature type="transmembrane region" description="Helical" evidence="8">
    <location>
        <begin position="1044"/>
        <end position="1061"/>
    </location>
</feature>
<evidence type="ECO:0000256" key="4">
    <source>
        <dbReference type="ARBA" id="ARBA00022729"/>
    </source>
</evidence>
<evidence type="ECO:0000259" key="11">
    <source>
        <dbReference type="Pfam" id="PF24498"/>
    </source>
</evidence>
<sequence length="1741" mass="192006">MAVKLFYCYGSLIIFLDIVIKSHLSSNSNSHSFYSSSEDVRYLVDTIPSMHKDFTGTSEIKIQNIIDEPLYSSKNNLRFHPSVLDFKARHLGVPHHEKVTVINTSCNKTVYMSSISGNTVHFHSSFFQDKVIPPLGNTTFNVVFLGRGEGRIESHLFIHTSDGSFKYIVRGESIGSPYRLRPFSGIRLPLNASYTPLILMHNPHSTPLQLMEVYSSGGEFHLELPSGELEGPKHIWNIPAFLTKPIIRLKFHATTQKNHTAYIRLKVDKSGETLVIPVDVEVGPVCGLYSPDDLIDFGIGGTQDLPKEVKIYLKNSWKKPIRVQNVIAMPVSKALKIDFQPVKVPPDVSHSTQVAVLTFDWKLAHETGQTSGRVVIKSGQAGHKLMLTYTARVLTGGLQVGRSEARFMSESGRIKSQSVNLTNNYNMPIAITNATLHATAKFYFQIHDFLPTIILAGETKSVLQIGVRGESLPSHLRLQTTLFIYTNVSMISIPILCYDGKLNKVIPSETNDTELYLGTVGCGNVKTVYFALVNENPVSIQLQDVSVNMTGAQVRVVAVKKGNVTLETLSRVLEKFNASLKAPYIGPGHHCILELSVEAGYDPGHVQGSICVTTDHELITIPVFMRVEHGSLTIVTDPVQFVDCFPSAVCTAEVRVESKFGLGMAITGVTSIPHQPRLGFVPTSPPLIPPFSNTLLGHLTWDMSGVESYLSSSTNSTGGENWLSTLSLGSESLELDMGLLRSRYGRYEAWSSVPTSVSLRLDTTEVRGLSFSATVSPGWPSLSPHTFLNLPLTRVGDTSVANLTLTNPASSQSVLVQLVLGHDYPSPALLLHVLPPSLRPSSNRSYENILDDSEDVFDISVDGEVTIPTGTEPHKKSKTFMLPPLSNVSVNVHFKPVRAHLTSSILIIRNNLTILEVVELIGSGAYVQFKFGNRKPGSSTPLLFELVDKHLKECEGLEDKDQNHPPNLTVKRSFTARNTGVLPLTITDFSINGQQCQGYGFRILNCQPFHLPANSSKKIEIAFTPDFTLSRVSRLLSIVTSDMAANYTLMATLPPLLLGACSGIIERPAWEPIVYYSSVTFMMALLVCVLTAAVFESNRILRDTFIALSRDHNIQPILDLRLVGAEINDSLDLSDQRGENQPKMHWESTPDIDNEGSKENQKSLDSNNIIHCNSKYQLTNSILNKKKSERGLSVKRLNEINDCSSDKLLWDGACSRSSSSQYTKAAKTGICITTEPYTPLANIKAARDNSQSKSESSIKNKSDQNHRLTEVGSKKQKKKNNSNTVNHEENRKKSAETVFNQNALEEADSSSTSTESSSNDDGGKEVESMFFRTVRHHLETKSNGGNLRPILRSFKSTKNGVEMSPKCLRKSTTSLATNSSEKGRCSSADHDWDLEEDDSIAKAVLVKNNRRINSTKPAKKQLSNCISKIRTEPVQCKGKPVTMPDRVKSLSKKDKGQVSKKKTSNYEKNIPVSKGNTSEGTPPPPPPPIWTTSFSDVVQRSESTYSSVVSLRSNQNVQQGNNTPPHHPRQSTSSPPDKTAVSFSKNGKEYCSEWQPEYKEAVSDHSSKATECASSQSGSGTIGTKRHTNAWSTWASIAETIQCQAVVHQSENSLFTDSNPCVPKSNANYDQSLWSDLGNLKIDDAQRSVPHSEVNQSFNTANVADRRNWPIMPSLWQPLYTPSTVENTAPVWGSDVWGPPAPSTPSQGDMPQPTMEYDPFRSLSNIWSQHSTNIWKPPPSD</sequence>
<evidence type="ECO:0000259" key="9">
    <source>
        <dbReference type="Pfam" id="PF12371"/>
    </source>
</evidence>
<dbReference type="Pfam" id="PF24495">
    <property type="entry name" value="Ig_TMEM131_2"/>
    <property type="match status" value="1"/>
</dbReference>
<dbReference type="EMBL" id="ACPB03002829">
    <property type="status" value="NOT_ANNOTATED_CDS"/>
    <property type="molecule type" value="Genomic_DNA"/>
</dbReference>
<evidence type="ECO:0000256" key="7">
    <source>
        <dbReference type="SAM" id="MobiDB-lite"/>
    </source>
</evidence>
<feature type="compositionally biased region" description="Basic and acidic residues" evidence="7">
    <location>
        <begin position="1134"/>
        <end position="1148"/>
    </location>
</feature>